<evidence type="ECO:0000256" key="3">
    <source>
        <dbReference type="ARBA" id="ARBA00022692"/>
    </source>
</evidence>
<sequence>MRKNIIFMYSMYIFNMLFPMILMPLITNNITKDEYGYYSLAYTCFTFCFILCDFSFNLTEARTIHKKSKDEIDETINDVQLSRYVFAFISSILATVYFVSVESFSNGVFYFFVTFFGLVGYVSFASWYYVSMNDMKQNTLLFVIMKICSLISIVAYVELYGELNWKIVYLASVIYYPLIGFYITSRLKKDRGVKYNFSIVRVAKKIKRGGYLFMTDFAPNLYNTIPLILVSSYISIEKYAIFNLANRLSLVISGGVYVFLRAIYPSLCSKYNKNNAFKLILLFLFVIISGVAINYYFGESVIVSLFGEGYVGAYPYISVMLIGIIFLGVSESIQFAYLLPNNKDGFLAYASLFVVVISVIFLVFTFNTFKEWSLIYTVLLSRIMYMILYLGVYIRDNHQKKKTYA</sequence>
<feature type="transmembrane region" description="Helical" evidence="6">
    <location>
        <begin position="81"/>
        <end position="101"/>
    </location>
</feature>
<dbReference type="InterPro" id="IPR050833">
    <property type="entry name" value="Poly_Biosynth_Transport"/>
</dbReference>
<keyword evidence="4 6" id="KW-1133">Transmembrane helix</keyword>
<dbReference type="PATRIC" id="fig|1195763.3.peg.3681"/>
<keyword evidence="3 6" id="KW-0812">Transmembrane</keyword>
<gene>
    <name evidence="7" type="ORF">ABT56_17260</name>
</gene>
<dbReference type="AlphaFoldDB" id="A0A0J1GWA2"/>
<dbReference type="RefSeq" id="WP_047880141.1">
    <property type="nucleotide sequence ID" value="NZ_LDOT01000024.1"/>
</dbReference>
<dbReference type="Proteomes" id="UP000036097">
    <property type="component" value="Unassembled WGS sequence"/>
</dbReference>
<keyword evidence="8" id="KW-1185">Reference proteome</keyword>
<evidence type="ECO:0000256" key="4">
    <source>
        <dbReference type="ARBA" id="ARBA00022989"/>
    </source>
</evidence>
<feature type="transmembrane region" description="Helical" evidence="6">
    <location>
        <begin position="140"/>
        <end position="161"/>
    </location>
</feature>
<keyword evidence="5 6" id="KW-0472">Membrane</keyword>
<dbReference type="OrthoDB" id="103403at2"/>
<organism evidence="7 8">
    <name type="scientific">Photobacterium aquae</name>
    <dbReference type="NCBI Taxonomy" id="1195763"/>
    <lineage>
        <taxon>Bacteria</taxon>
        <taxon>Pseudomonadati</taxon>
        <taxon>Pseudomonadota</taxon>
        <taxon>Gammaproteobacteria</taxon>
        <taxon>Vibrionales</taxon>
        <taxon>Vibrionaceae</taxon>
        <taxon>Photobacterium</taxon>
    </lineage>
</organism>
<dbReference type="InterPro" id="IPR002797">
    <property type="entry name" value="Polysacc_synth"/>
</dbReference>
<evidence type="ECO:0000256" key="6">
    <source>
        <dbReference type="SAM" id="Phobius"/>
    </source>
</evidence>
<name>A0A0J1GWA2_9GAMM</name>
<accession>A0A0J1GWA2</accession>
<feature type="transmembrane region" description="Helical" evidence="6">
    <location>
        <begin position="7"/>
        <end position="27"/>
    </location>
</feature>
<feature type="transmembrane region" description="Helical" evidence="6">
    <location>
        <begin position="39"/>
        <end position="60"/>
    </location>
</feature>
<evidence type="ECO:0000256" key="1">
    <source>
        <dbReference type="ARBA" id="ARBA00004651"/>
    </source>
</evidence>
<dbReference type="Pfam" id="PF01943">
    <property type="entry name" value="Polysacc_synt"/>
    <property type="match status" value="1"/>
</dbReference>
<evidence type="ECO:0000313" key="7">
    <source>
        <dbReference type="EMBL" id="KLV03975.1"/>
    </source>
</evidence>
<feature type="transmembrane region" description="Helical" evidence="6">
    <location>
        <begin position="317"/>
        <end position="339"/>
    </location>
</feature>
<dbReference type="PANTHER" id="PTHR30250">
    <property type="entry name" value="PST FAMILY PREDICTED COLANIC ACID TRANSPORTER"/>
    <property type="match status" value="1"/>
</dbReference>
<feature type="transmembrane region" description="Helical" evidence="6">
    <location>
        <begin position="211"/>
        <end position="234"/>
    </location>
</feature>
<feature type="transmembrane region" description="Helical" evidence="6">
    <location>
        <begin position="346"/>
        <end position="366"/>
    </location>
</feature>
<keyword evidence="2" id="KW-1003">Cell membrane</keyword>
<proteinExistence type="predicted"/>
<feature type="transmembrane region" description="Helical" evidence="6">
    <location>
        <begin position="372"/>
        <end position="394"/>
    </location>
</feature>
<dbReference type="EMBL" id="LDOT01000024">
    <property type="protein sequence ID" value="KLV03975.1"/>
    <property type="molecule type" value="Genomic_DNA"/>
</dbReference>
<reference evidence="7 8" key="1">
    <citation type="submission" date="2015-05" db="EMBL/GenBank/DDBJ databases">
        <title>Photobacterium galathea sp. nov.</title>
        <authorList>
            <person name="Machado H."/>
            <person name="Gram L."/>
        </authorList>
    </citation>
    <scope>NUCLEOTIDE SEQUENCE [LARGE SCALE GENOMIC DNA]</scope>
    <source>
        <strain evidence="7 8">CGMCC 1.12159</strain>
    </source>
</reference>
<feature type="transmembrane region" description="Helical" evidence="6">
    <location>
        <begin position="167"/>
        <end position="184"/>
    </location>
</feature>
<comment type="subcellular location">
    <subcellularLocation>
        <location evidence="1">Cell membrane</location>
        <topology evidence="1">Multi-pass membrane protein</topology>
    </subcellularLocation>
</comment>
<feature type="transmembrane region" description="Helical" evidence="6">
    <location>
        <begin position="276"/>
        <end position="297"/>
    </location>
</feature>
<evidence type="ECO:0000256" key="2">
    <source>
        <dbReference type="ARBA" id="ARBA00022475"/>
    </source>
</evidence>
<evidence type="ECO:0008006" key="9">
    <source>
        <dbReference type="Google" id="ProtNLM"/>
    </source>
</evidence>
<evidence type="ECO:0000313" key="8">
    <source>
        <dbReference type="Proteomes" id="UP000036097"/>
    </source>
</evidence>
<protein>
    <recommendedName>
        <fullName evidence="9">Polysaccharide biosynthesis protein C-terminal domain-containing protein</fullName>
    </recommendedName>
</protein>
<comment type="caution">
    <text evidence="7">The sequence shown here is derived from an EMBL/GenBank/DDBJ whole genome shotgun (WGS) entry which is preliminary data.</text>
</comment>
<feature type="transmembrane region" description="Helical" evidence="6">
    <location>
        <begin position="240"/>
        <end position="264"/>
    </location>
</feature>
<feature type="transmembrane region" description="Helical" evidence="6">
    <location>
        <begin position="107"/>
        <end position="128"/>
    </location>
</feature>
<dbReference type="GO" id="GO:0005886">
    <property type="term" value="C:plasma membrane"/>
    <property type="evidence" value="ECO:0007669"/>
    <property type="project" value="UniProtKB-SubCell"/>
</dbReference>
<evidence type="ECO:0000256" key="5">
    <source>
        <dbReference type="ARBA" id="ARBA00023136"/>
    </source>
</evidence>
<dbReference type="STRING" id="1195763.ABT56_17260"/>
<dbReference type="PANTHER" id="PTHR30250:SF11">
    <property type="entry name" value="O-ANTIGEN TRANSPORTER-RELATED"/>
    <property type="match status" value="1"/>
</dbReference>